<dbReference type="PANTHER" id="PTHR30566">
    <property type="entry name" value="YNAI-RELATED MECHANOSENSITIVE ION CHANNEL"/>
    <property type="match status" value="1"/>
</dbReference>
<dbReference type="PANTHER" id="PTHR30566:SF27">
    <property type="entry name" value="MECHANOSENSITIVE ION CHANNEL PROTEIN"/>
    <property type="match status" value="1"/>
</dbReference>
<evidence type="ECO:0000256" key="2">
    <source>
        <dbReference type="ARBA" id="ARBA00022692"/>
    </source>
</evidence>
<feature type="transmembrane region" description="Helical" evidence="5">
    <location>
        <begin position="81"/>
        <end position="102"/>
    </location>
</feature>
<dbReference type="GO" id="GO:0016020">
    <property type="term" value="C:membrane"/>
    <property type="evidence" value="ECO:0007669"/>
    <property type="project" value="UniProtKB-SubCell"/>
</dbReference>
<organism evidence="7 8">
    <name type="scientific">Alkalilimnicola ehrlichii</name>
    <dbReference type="NCBI Taxonomy" id="351052"/>
    <lineage>
        <taxon>Bacteria</taxon>
        <taxon>Pseudomonadati</taxon>
        <taxon>Pseudomonadota</taxon>
        <taxon>Gammaproteobacteria</taxon>
        <taxon>Chromatiales</taxon>
        <taxon>Ectothiorhodospiraceae</taxon>
        <taxon>Alkalilimnicola</taxon>
    </lineage>
</organism>
<dbReference type="Pfam" id="PF00924">
    <property type="entry name" value="MS_channel_2nd"/>
    <property type="match status" value="1"/>
</dbReference>
<dbReference type="SUPFAM" id="SSF50182">
    <property type="entry name" value="Sm-like ribonucleoproteins"/>
    <property type="match status" value="1"/>
</dbReference>
<dbReference type="AlphaFoldDB" id="A0A3E0WN44"/>
<feature type="transmembrane region" description="Helical" evidence="5">
    <location>
        <begin position="42"/>
        <end position="60"/>
    </location>
</feature>
<keyword evidence="8" id="KW-1185">Reference proteome</keyword>
<dbReference type="InterPro" id="IPR023408">
    <property type="entry name" value="MscS_beta-dom_sf"/>
</dbReference>
<dbReference type="Gene3D" id="2.30.30.60">
    <property type="match status" value="1"/>
</dbReference>
<evidence type="ECO:0000256" key="1">
    <source>
        <dbReference type="ARBA" id="ARBA00004370"/>
    </source>
</evidence>
<keyword evidence="4 5" id="KW-0472">Membrane</keyword>
<accession>A0A3E0WN44</accession>
<dbReference type="Proteomes" id="UP000256763">
    <property type="component" value="Unassembled WGS sequence"/>
</dbReference>
<sequence>MKPIKGNRVTAATVGRIIDASSGLRSIEVPVELFANFSAGPLLSKLISSVLLIAGLTFAYRFAAASIRRLEWSTLEARRRWLVMVRNVAVLLCLFLLVVVWAEQLRTLALSVVAFAAAIILSTKELLMCLTGGMLRSSTNMFSIGDRVEVKKLRGDVIDLNMLTTTVLEIGPDQLSHQHTGRAVVIPNSVFLAEPVVNESYTEDYVLHTSVMPASRKEDWVRIERHLLQAATEVCEEFIDAAQRHISRVGRRQGIEVPSVQPRVTLLFPKPEEIHLIARFPVPARRKGRTEQAILRRFLELESLTQVSPPDAELPPVQF</sequence>
<reference evidence="8" key="1">
    <citation type="submission" date="2017-05" db="EMBL/GenBank/DDBJ databases">
        <authorList>
            <person name="Sharma S."/>
            <person name="Sidhu C."/>
            <person name="Pinnaka A.K."/>
        </authorList>
    </citation>
    <scope>NUCLEOTIDE SEQUENCE [LARGE SCALE GENOMIC DNA]</scope>
    <source>
        <strain evidence="8">AK93</strain>
    </source>
</reference>
<dbReference type="InterPro" id="IPR010920">
    <property type="entry name" value="LSM_dom_sf"/>
</dbReference>
<keyword evidence="3 5" id="KW-1133">Transmembrane helix</keyword>
<feature type="domain" description="Mechanosensitive ion channel MscS" evidence="6">
    <location>
        <begin position="130"/>
        <end position="200"/>
    </location>
</feature>
<dbReference type="RefSeq" id="WP_116302920.1">
    <property type="nucleotide sequence ID" value="NZ_NFZV01000015.1"/>
</dbReference>
<keyword evidence="2 5" id="KW-0812">Transmembrane</keyword>
<dbReference type="OrthoDB" id="9775421at2"/>
<name>A0A3E0WN44_9GAMM</name>
<gene>
    <name evidence="7" type="ORF">CAL65_17105</name>
</gene>
<feature type="transmembrane region" description="Helical" evidence="5">
    <location>
        <begin position="108"/>
        <end position="127"/>
    </location>
</feature>
<dbReference type="EMBL" id="NFZW01000020">
    <property type="protein sequence ID" value="RFA33571.1"/>
    <property type="molecule type" value="Genomic_DNA"/>
</dbReference>
<proteinExistence type="predicted"/>
<evidence type="ECO:0000259" key="6">
    <source>
        <dbReference type="Pfam" id="PF00924"/>
    </source>
</evidence>
<comment type="subcellular location">
    <subcellularLocation>
        <location evidence="1">Membrane</location>
    </subcellularLocation>
</comment>
<dbReference type="GO" id="GO:0008381">
    <property type="term" value="F:mechanosensitive monoatomic ion channel activity"/>
    <property type="evidence" value="ECO:0007669"/>
    <property type="project" value="UniProtKB-ARBA"/>
</dbReference>
<evidence type="ECO:0000256" key="5">
    <source>
        <dbReference type="SAM" id="Phobius"/>
    </source>
</evidence>
<comment type="caution">
    <text evidence="7">The sequence shown here is derived from an EMBL/GenBank/DDBJ whole genome shotgun (WGS) entry which is preliminary data.</text>
</comment>
<evidence type="ECO:0000256" key="4">
    <source>
        <dbReference type="ARBA" id="ARBA00023136"/>
    </source>
</evidence>
<evidence type="ECO:0000313" key="8">
    <source>
        <dbReference type="Proteomes" id="UP000256763"/>
    </source>
</evidence>
<protein>
    <recommendedName>
        <fullName evidence="6">Mechanosensitive ion channel MscS domain-containing protein</fullName>
    </recommendedName>
</protein>
<evidence type="ECO:0000313" key="7">
    <source>
        <dbReference type="EMBL" id="RFA33571.1"/>
    </source>
</evidence>
<dbReference type="InterPro" id="IPR006685">
    <property type="entry name" value="MscS_channel_2nd"/>
</dbReference>
<evidence type="ECO:0000256" key="3">
    <source>
        <dbReference type="ARBA" id="ARBA00022989"/>
    </source>
</evidence>